<dbReference type="RefSeq" id="WP_183190941.1">
    <property type="nucleotide sequence ID" value="NZ_JACICD010000006.1"/>
</dbReference>
<dbReference type="AlphaFoldDB" id="A0A839ZDS7"/>
<name>A0A839ZDS7_9HYPH</name>
<dbReference type="Proteomes" id="UP000533469">
    <property type="component" value="Unassembled WGS sequence"/>
</dbReference>
<evidence type="ECO:0000313" key="2">
    <source>
        <dbReference type="Proteomes" id="UP000533469"/>
    </source>
</evidence>
<gene>
    <name evidence="1" type="ORF">FHS55_003426</name>
</gene>
<evidence type="ECO:0000313" key="1">
    <source>
        <dbReference type="EMBL" id="MBB3772805.1"/>
    </source>
</evidence>
<dbReference type="EMBL" id="JACICD010000006">
    <property type="protein sequence ID" value="MBB3772805.1"/>
    <property type="molecule type" value="Genomic_DNA"/>
</dbReference>
<protein>
    <submittedName>
        <fullName evidence="1">Uncharacterized protein</fullName>
    </submittedName>
</protein>
<organism evidence="1 2">
    <name type="scientific">Ancylobacter tetraedralis</name>
    <dbReference type="NCBI Taxonomy" id="217068"/>
    <lineage>
        <taxon>Bacteria</taxon>
        <taxon>Pseudomonadati</taxon>
        <taxon>Pseudomonadota</taxon>
        <taxon>Alphaproteobacteria</taxon>
        <taxon>Hyphomicrobiales</taxon>
        <taxon>Xanthobacteraceae</taxon>
        <taxon>Ancylobacter</taxon>
    </lineage>
</organism>
<reference evidence="1 2" key="1">
    <citation type="submission" date="2020-08" db="EMBL/GenBank/DDBJ databases">
        <title>Genomic Encyclopedia of Type Strains, Phase IV (KMG-IV): sequencing the most valuable type-strain genomes for metagenomic binning, comparative biology and taxonomic classification.</title>
        <authorList>
            <person name="Goeker M."/>
        </authorList>
    </citation>
    <scope>NUCLEOTIDE SEQUENCE [LARGE SCALE GENOMIC DNA]</scope>
    <source>
        <strain evidence="1 2">DSM 5895</strain>
    </source>
</reference>
<accession>A0A839ZDS7</accession>
<proteinExistence type="predicted"/>
<keyword evidence="2" id="KW-1185">Reference proteome</keyword>
<comment type="caution">
    <text evidence="1">The sequence shown here is derived from an EMBL/GenBank/DDBJ whole genome shotgun (WGS) entry which is preliminary data.</text>
</comment>
<sequence>MPATGSLQIRIPKFLDGQNIAYGVPVRVRPVILGEDGSGFFRTDRSRKLIELLVPVGILQAGLTDPLPVGRYEVEAVLPSGEMLSEEAMVAADVITLIELHGEPSPNEWRSWAHFAGSRRPSSRRLAIEKIGRGITESGRAPFAVSIGTQMRTGLDGTTFDPASWADWHTYLRFRFNHRYDLSEGPDLHLDSAPRGIHTEREGGYGGLPERIRLIRKDYGRPPWEDRERLFVTVASAVGTRVFSLPDPWSADYAPPGGFFDIMAVEEEGQLICDPIFIDTQIGSLIAYMNAGQIQLAADVFKLARQFLFEKNEDPVRAAAGGYVLLSGNAPDKLGDWPQWLHNLATRFPHIPDGPILRARWLLEFGDGSEEQFRDAHDLLVEAVQRGIPLFTTGIVWLIEGLQRTSIDCPVCADMLGKIRGVARSMDLSQAFSSFSLAHPEGRKSAIRDPLFDLPQQTGIGDYETARVSQQFSADLERWSLSQETTPLLLPQYTR</sequence>